<comment type="caution">
    <text evidence="2">The sequence shown here is derived from an EMBL/GenBank/DDBJ whole genome shotgun (WGS) entry which is preliminary data.</text>
</comment>
<accession>A0A4C1T2Z6</accession>
<dbReference type="Proteomes" id="UP000299102">
    <property type="component" value="Unassembled WGS sequence"/>
</dbReference>
<name>A0A4C1T2Z6_EUMVA</name>
<protein>
    <submittedName>
        <fullName evidence="2">Uncharacterized protein</fullName>
    </submittedName>
</protein>
<evidence type="ECO:0000313" key="2">
    <source>
        <dbReference type="EMBL" id="GBP08514.1"/>
    </source>
</evidence>
<dbReference type="AlphaFoldDB" id="A0A4C1T2Z6"/>
<dbReference type="EMBL" id="BGZK01000031">
    <property type="protein sequence ID" value="GBP08514.1"/>
    <property type="molecule type" value="Genomic_DNA"/>
</dbReference>
<reference evidence="2 3" key="1">
    <citation type="journal article" date="2019" name="Commun. Biol.">
        <title>The bagworm genome reveals a unique fibroin gene that provides high tensile strength.</title>
        <authorList>
            <person name="Kono N."/>
            <person name="Nakamura H."/>
            <person name="Ohtoshi R."/>
            <person name="Tomita M."/>
            <person name="Numata K."/>
            <person name="Arakawa K."/>
        </authorList>
    </citation>
    <scope>NUCLEOTIDE SEQUENCE [LARGE SCALE GENOMIC DNA]</scope>
</reference>
<evidence type="ECO:0000256" key="1">
    <source>
        <dbReference type="SAM" id="MobiDB-lite"/>
    </source>
</evidence>
<feature type="compositionally biased region" description="Low complexity" evidence="1">
    <location>
        <begin position="31"/>
        <end position="40"/>
    </location>
</feature>
<gene>
    <name evidence="2" type="ORF">EVAR_77193_1</name>
</gene>
<keyword evidence="3" id="KW-1185">Reference proteome</keyword>
<proteinExistence type="predicted"/>
<sequence length="207" mass="22779">MTKAVEKDLEVIARKRTKIKGRGGDAPPPAGAGARHGNAPADDRGLLSAIKREELRIYGGGGCGAAQHLLRRRVRHRSIGLGGDLDPYTTERGVTDTGNGNGTVNFACQRYFCRGRRRWRSVAYRRSNEPRPAPDHLNIKRSRGAGFVQIKTSLSTVIMSAYKARRRGLQFAKKSGVTTLHFVSTRVPEERDGDIRLMAGEKETAAR</sequence>
<feature type="region of interest" description="Disordered" evidence="1">
    <location>
        <begin position="17"/>
        <end position="42"/>
    </location>
</feature>
<organism evidence="2 3">
    <name type="scientific">Eumeta variegata</name>
    <name type="common">Bagworm moth</name>
    <name type="synonym">Eumeta japonica</name>
    <dbReference type="NCBI Taxonomy" id="151549"/>
    <lineage>
        <taxon>Eukaryota</taxon>
        <taxon>Metazoa</taxon>
        <taxon>Ecdysozoa</taxon>
        <taxon>Arthropoda</taxon>
        <taxon>Hexapoda</taxon>
        <taxon>Insecta</taxon>
        <taxon>Pterygota</taxon>
        <taxon>Neoptera</taxon>
        <taxon>Endopterygota</taxon>
        <taxon>Lepidoptera</taxon>
        <taxon>Glossata</taxon>
        <taxon>Ditrysia</taxon>
        <taxon>Tineoidea</taxon>
        <taxon>Psychidae</taxon>
        <taxon>Oiketicinae</taxon>
        <taxon>Eumeta</taxon>
    </lineage>
</organism>
<evidence type="ECO:0000313" key="3">
    <source>
        <dbReference type="Proteomes" id="UP000299102"/>
    </source>
</evidence>